<keyword evidence="2" id="KW-1185">Reference proteome</keyword>
<evidence type="ECO:0000313" key="2">
    <source>
        <dbReference type="Proteomes" id="UP000238350"/>
    </source>
</evidence>
<evidence type="ECO:0000313" key="1">
    <source>
        <dbReference type="EMBL" id="PRT54682.1"/>
    </source>
</evidence>
<dbReference type="RefSeq" id="XP_024664627.1">
    <property type="nucleotide sequence ID" value="XM_024808859.1"/>
</dbReference>
<gene>
    <name evidence="1" type="ORF">B9G98_02302</name>
</gene>
<protein>
    <submittedName>
        <fullName evidence="1">Uncharacterized protein</fullName>
    </submittedName>
</protein>
<dbReference type="EMBL" id="NDIQ01000021">
    <property type="protein sequence ID" value="PRT54682.1"/>
    <property type="molecule type" value="Genomic_DNA"/>
</dbReference>
<name>A0A2T0FI57_9ASCO</name>
<dbReference type="GeneID" id="36516050"/>
<accession>A0A2T0FI57</accession>
<comment type="caution">
    <text evidence="1">The sequence shown here is derived from an EMBL/GenBank/DDBJ whole genome shotgun (WGS) entry which is preliminary data.</text>
</comment>
<dbReference type="AlphaFoldDB" id="A0A2T0FI57"/>
<dbReference type="Proteomes" id="UP000238350">
    <property type="component" value="Unassembled WGS sequence"/>
</dbReference>
<reference evidence="1 2" key="1">
    <citation type="submission" date="2017-04" db="EMBL/GenBank/DDBJ databases">
        <title>Genome sequencing of [Candida] sorbophila.</title>
        <authorList>
            <person name="Ahn J.O."/>
        </authorList>
    </citation>
    <scope>NUCLEOTIDE SEQUENCE [LARGE SCALE GENOMIC DNA]</scope>
    <source>
        <strain evidence="1 2">DS02</strain>
    </source>
</reference>
<sequence length="249" mass="28877">MPTYSSTRNRNELSPEINALVKKMMVPSFQSLRKGRVTDEIMGDISFKDLGNTPPEIDDPPPLEYDIKDTLTSSGRTIDRIKRRVLATRREVCFYHPLKYDERYEEYLKKRALLSQICAAPECHVFNSYQYSGKFKREGFKKNCQNSGKNCRTVSQEGKTVDQPLIMYNLHEIPLVYQKPQLARANSEYLRMFALQNLMCLNGKLTAITAPIVLEPKRKSLKSEECFGIRPRLSSEKAHLWSRITCHEY</sequence>
<proteinExistence type="predicted"/>
<organism evidence="1 2">
    <name type="scientific">Wickerhamiella sorbophila</name>
    <dbReference type="NCBI Taxonomy" id="45607"/>
    <lineage>
        <taxon>Eukaryota</taxon>
        <taxon>Fungi</taxon>
        <taxon>Dikarya</taxon>
        <taxon>Ascomycota</taxon>
        <taxon>Saccharomycotina</taxon>
        <taxon>Dipodascomycetes</taxon>
        <taxon>Dipodascales</taxon>
        <taxon>Trichomonascaceae</taxon>
        <taxon>Wickerhamiella</taxon>
    </lineage>
</organism>